<evidence type="ECO:0000313" key="2">
    <source>
        <dbReference type="Proteomes" id="UP000195807"/>
    </source>
</evidence>
<accession>A0A217EZA7</accession>
<proteinExistence type="predicted"/>
<keyword evidence="2" id="KW-1185">Reference proteome</keyword>
<evidence type="ECO:0000313" key="1">
    <source>
        <dbReference type="EMBL" id="ARU18482.1"/>
    </source>
</evidence>
<sequence length="69" mass="7491">MTDPLAASANLSPKRHDLCSRTHAQRLAGRLMDQLGRPMAVIHTGNPLQPFRVGKCDGAEGRVVVEVRS</sequence>
<organism evidence="1 2">
    <name type="scientific">Croceicoccus marinus</name>
    <dbReference type="NCBI Taxonomy" id="450378"/>
    <lineage>
        <taxon>Bacteria</taxon>
        <taxon>Pseudomonadati</taxon>
        <taxon>Pseudomonadota</taxon>
        <taxon>Alphaproteobacteria</taxon>
        <taxon>Sphingomonadales</taxon>
        <taxon>Erythrobacteraceae</taxon>
        <taxon>Croceicoccus</taxon>
    </lineage>
</organism>
<name>A0A217EZA7_9SPHN</name>
<reference evidence="1 2" key="1">
    <citation type="submission" date="2017-01" db="EMBL/GenBank/DDBJ databases">
        <title>Complete genome sequence of esterase-producing bacterium Croceicoccus marinus E4A9.</title>
        <authorList>
            <person name="Wu Y.-H."/>
            <person name="Cheng H."/>
            <person name="Xu L."/>
            <person name="Huo Y.-Y."/>
            <person name="Wang C.-S."/>
            <person name="Xu X.-W."/>
        </authorList>
    </citation>
    <scope>NUCLEOTIDE SEQUENCE [LARGE SCALE GENOMIC DNA]</scope>
    <source>
        <strain evidence="1 2">E4A9</strain>
        <plasmid evidence="2">Plasmid pcme4a9ii</plasmid>
    </source>
</reference>
<dbReference type="STRING" id="450378.GCA_001661675_03773"/>
<keyword evidence="1" id="KW-0614">Plasmid</keyword>
<dbReference type="AlphaFoldDB" id="A0A217EZA7"/>
<dbReference type="KEGG" id="cman:A9D14_18785"/>
<geneLocation type="plasmid" evidence="2">
    <name>pcme4a9ii</name>
</geneLocation>
<gene>
    <name evidence="1" type="ORF">A9D14_18785</name>
</gene>
<protein>
    <submittedName>
        <fullName evidence="1">Uncharacterized protein</fullName>
    </submittedName>
</protein>
<dbReference type="EMBL" id="CP019604">
    <property type="protein sequence ID" value="ARU18482.1"/>
    <property type="molecule type" value="Genomic_DNA"/>
</dbReference>
<dbReference type="Proteomes" id="UP000195807">
    <property type="component" value="Plasmid pCME4A9II"/>
</dbReference>
<dbReference type="OrthoDB" id="7433405at2"/>